<evidence type="ECO:0000256" key="1">
    <source>
        <dbReference type="ARBA" id="ARBA00004196"/>
    </source>
</evidence>
<dbReference type="InterPro" id="IPR013378">
    <property type="entry name" value="InlB-like_B-rpt"/>
</dbReference>
<evidence type="ECO:0000256" key="4">
    <source>
        <dbReference type="SAM" id="SignalP"/>
    </source>
</evidence>
<dbReference type="GO" id="GO:0030313">
    <property type="term" value="C:cell envelope"/>
    <property type="evidence" value="ECO:0007669"/>
    <property type="project" value="UniProtKB-SubCell"/>
</dbReference>
<evidence type="ECO:0000313" key="7">
    <source>
        <dbReference type="Proteomes" id="UP000824258"/>
    </source>
</evidence>
<dbReference type="Gene3D" id="2.60.40.1080">
    <property type="match status" value="1"/>
</dbReference>
<gene>
    <name evidence="6" type="ORF">IAA70_04670</name>
</gene>
<keyword evidence="2" id="KW-0677">Repeat</keyword>
<sequence length="1487" mass="163828">MRKFSRSIALLLCIVMVLGMLPATIFAAGGNNTPAFTLTTEDDIDFTNPDDASKFTILNKNSSAIQEGVGLKMITTTDAFEDCNGQVTPGEPKDAVKVPVDGDWTATLKFDFSRGFAANGYYQFFGFYAAQGDDFQNLAGIRGGDGAMQNFLCVDGDITADSPDLNSTPGLVSVGTYWYRIVKAGTTYTCYRSADGEKFTKMFSYTDTGIEADSIIIDAYTGMTAGFTFTLKSLFFGETDPEGSEPPVDDSPLAGLEIPDADEIRGNITLVDEYNGEKVTWTSSDPNVITDKAVGEKAAGVVTRGKTDQQVTLTASTDTETKEIVVTVKAAPAEITEDDYAGYLFAHFIGEGGADQEQIYFAVSEDGRNFTDMNDGKPVIRSTVGEMGLRDPYMYRSPEGDRFFIVATDLSIYNRGGWKINAQGYYDPSTTGSHYLVVYESTDLVNWSEPKHIKVAPENAGMAWAPEMIYHEESGQYIIFFASSIMDPETKLKAKPNAIYYVATRDFVNFSEPELLIDNQTDGVEEGGKPREIIDATIIKIGGWYYCAAKDGDNAEKNGGIRVMKTQKLLDYTSWEKVYDLDELNLDLEGLTGLKNGRIDNSTLEGPEFFRFNKKDWADPDVPEYGLFADQYATGSGYLPIITTDVEDVNNSENSWKILRPGEYSFDKLKKRHGTIVNLTQEELARVKEAYANTSKLDGLEIPNADEIRGNITLVDEYNGEKVTWTSSDPNVITDKAVGEKAAGVVTRGKTDQKVTLTASAGGETKEIVVTVKAAPEEITEADYAGYLFAHFIGEGTEDQEQIYFAVSEDGRHFTDMNDGQPVIKSTVGEEGLRDPYMYRSPEGDRFFIVATDLSIYHRGGWKINEQGYYDPSTTGSHYLVVYESTDLVDWGEPKWIKVAPENAGMAWAPEMIYHEESGQYIIFFASSIMDPETKYKAKPNAIYYVTTRDFVNFSETKLLIDNQTDGVEEGGKPREIIDATIIKIGDWYYCAAKDGDNAEKNGGIRVMKTKDLLNSTSWQKVYDLDELNLDLTGLTGLKNGKIDNSTLEGPELFRFNKKDWANPNVPEYGLFADQYATGSGYLPIITTDLEDVNNSKNSWKILRPGEYSFDMLTKRHGTIVNLTQEELARVKEAYANSEQYLADKEAKKIANTLTIANSWNITEDIDLVTEKDGATITWTSSNPDVITINGSKAEVTRGASDQWVNLTATVKLGEGTATKSIRVRVLKADTGVHTITLDPNGGSVSETAIEVEHGKTASLPTPYRAGRYRFLGWFDKDGKQYTASTPITEDVTLTARWKYTGGGSHVDPVEPSKPVEPAEPAKPDTDFVDVKAGDWYEEAVSYVAENGLMTGVGNGKFNPDGAVTRAMVWTVLARMAGENTEGGSTWYAKAQAWAMETGVSDGTNPMGSITREQLATMLYRYEGSPAVSGSLNAYPDANQVSDWAVDAMIWATEEGIINGINGYLKPQDGATRAQLATMLMRWREQA</sequence>
<protein>
    <submittedName>
        <fullName evidence="6">S-layer homology domain-containing protein</fullName>
    </submittedName>
</protein>
<dbReference type="InterPro" id="IPR050727">
    <property type="entry name" value="GH43_arabinanases"/>
</dbReference>
<evidence type="ECO:0000256" key="2">
    <source>
        <dbReference type="ARBA" id="ARBA00022737"/>
    </source>
</evidence>
<accession>A0A9D1A9R1</accession>
<dbReference type="PANTHER" id="PTHR43301">
    <property type="entry name" value="ARABINAN ENDO-1,5-ALPHA-L-ARABINOSIDASE"/>
    <property type="match status" value="1"/>
</dbReference>
<proteinExistence type="predicted"/>
<name>A0A9D1A9R1_9FIRM</name>
<feature type="region of interest" description="Disordered" evidence="3">
    <location>
        <begin position="1303"/>
        <end position="1327"/>
    </location>
</feature>
<feature type="domain" description="SLH" evidence="5">
    <location>
        <begin position="1432"/>
        <end position="1487"/>
    </location>
</feature>
<evidence type="ECO:0000256" key="3">
    <source>
        <dbReference type="SAM" id="MobiDB-lite"/>
    </source>
</evidence>
<reference evidence="6" key="2">
    <citation type="journal article" date="2021" name="PeerJ">
        <title>Extensive microbial diversity within the chicken gut microbiome revealed by metagenomics and culture.</title>
        <authorList>
            <person name="Gilroy R."/>
            <person name="Ravi A."/>
            <person name="Getino M."/>
            <person name="Pursley I."/>
            <person name="Horton D.L."/>
            <person name="Alikhan N.F."/>
            <person name="Baker D."/>
            <person name="Gharbi K."/>
            <person name="Hall N."/>
            <person name="Watson M."/>
            <person name="Adriaenssens E.M."/>
            <person name="Foster-Nyarko E."/>
            <person name="Jarju S."/>
            <person name="Secka A."/>
            <person name="Antonio M."/>
            <person name="Oren A."/>
            <person name="Chaudhuri R.R."/>
            <person name="La Ragione R."/>
            <person name="Hildebrand F."/>
            <person name="Pallen M.J."/>
        </authorList>
    </citation>
    <scope>NUCLEOTIDE SEQUENCE</scope>
    <source>
        <strain evidence="6">ChiHjej9B8-7071</strain>
    </source>
</reference>
<evidence type="ECO:0000313" key="6">
    <source>
        <dbReference type="EMBL" id="HIR09678.1"/>
    </source>
</evidence>
<dbReference type="Gene3D" id="2.60.40.4270">
    <property type="entry name" value="Listeria-Bacteroides repeat domain"/>
    <property type="match status" value="1"/>
</dbReference>
<dbReference type="Pfam" id="PF09479">
    <property type="entry name" value="Flg_new"/>
    <property type="match status" value="1"/>
</dbReference>
<comment type="subcellular location">
    <subcellularLocation>
        <location evidence="1">Cell envelope</location>
    </subcellularLocation>
</comment>
<feature type="domain" description="SLH" evidence="5">
    <location>
        <begin position="1324"/>
        <end position="1387"/>
    </location>
</feature>
<dbReference type="InterPro" id="IPR023296">
    <property type="entry name" value="Glyco_hydro_beta-prop_sf"/>
</dbReference>
<evidence type="ECO:0000259" key="5">
    <source>
        <dbReference type="PROSITE" id="PS51272"/>
    </source>
</evidence>
<dbReference type="InterPro" id="IPR046780">
    <property type="entry name" value="aBig_2"/>
</dbReference>
<dbReference type="SUPFAM" id="SSF75005">
    <property type="entry name" value="Arabinanase/levansucrase/invertase"/>
    <property type="match status" value="2"/>
</dbReference>
<feature type="chain" id="PRO_5039564782" evidence="4">
    <location>
        <begin position="28"/>
        <end position="1487"/>
    </location>
</feature>
<dbReference type="PROSITE" id="PS51272">
    <property type="entry name" value="SLH"/>
    <property type="match status" value="2"/>
</dbReference>
<dbReference type="EMBL" id="DVGD01000144">
    <property type="protein sequence ID" value="HIR09678.1"/>
    <property type="molecule type" value="Genomic_DNA"/>
</dbReference>
<dbReference type="PANTHER" id="PTHR43301:SF3">
    <property type="entry name" value="ARABINAN ENDO-1,5-ALPHA-L-ARABINOSIDASE A-RELATED"/>
    <property type="match status" value="1"/>
</dbReference>
<dbReference type="InterPro" id="IPR001119">
    <property type="entry name" value="SLH_dom"/>
</dbReference>
<reference evidence="6" key="1">
    <citation type="submission" date="2020-10" db="EMBL/GenBank/DDBJ databases">
        <authorList>
            <person name="Gilroy R."/>
        </authorList>
    </citation>
    <scope>NUCLEOTIDE SEQUENCE</scope>
    <source>
        <strain evidence="6">ChiHjej9B8-7071</strain>
    </source>
</reference>
<feature type="signal peptide" evidence="4">
    <location>
        <begin position="1"/>
        <end position="27"/>
    </location>
</feature>
<keyword evidence="4" id="KW-0732">Signal</keyword>
<dbReference type="Gene3D" id="2.60.120.200">
    <property type="match status" value="1"/>
</dbReference>
<dbReference type="CDD" id="cd08983">
    <property type="entry name" value="GH43_Bt3655-like"/>
    <property type="match status" value="2"/>
</dbReference>
<comment type="caution">
    <text evidence="6">The sequence shown here is derived from an EMBL/GenBank/DDBJ whole genome shotgun (WGS) entry which is preliminary data.</text>
</comment>
<organism evidence="6 7">
    <name type="scientific">Candidatus Avoscillospira stercoripullorum</name>
    <dbReference type="NCBI Taxonomy" id="2840709"/>
    <lineage>
        <taxon>Bacteria</taxon>
        <taxon>Bacillati</taxon>
        <taxon>Bacillota</taxon>
        <taxon>Clostridia</taxon>
        <taxon>Eubacteriales</taxon>
        <taxon>Oscillospiraceae</taxon>
        <taxon>Oscillospiraceae incertae sedis</taxon>
        <taxon>Candidatus Avoscillospira</taxon>
    </lineage>
</organism>
<dbReference type="Gene3D" id="2.115.10.20">
    <property type="entry name" value="Glycosyl hydrolase domain, family 43"/>
    <property type="match status" value="2"/>
</dbReference>
<dbReference type="InterPro" id="IPR042229">
    <property type="entry name" value="Listeria/Bacterioides_rpt_sf"/>
</dbReference>
<dbReference type="Proteomes" id="UP000824258">
    <property type="component" value="Unassembled WGS sequence"/>
</dbReference>
<dbReference type="Pfam" id="PF20578">
    <property type="entry name" value="aBig_2"/>
    <property type="match status" value="3"/>
</dbReference>
<dbReference type="Pfam" id="PF00395">
    <property type="entry name" value="SLH"/>
    <property type="match status" value="2"/>
</dbReference>